<dbReference type="PROSITE" id="PS50950">
    <property type="entry name" value="ZF_THAP"/>
    <property type="match status" value="1"/>
</dbReference>
<keyword evidence="4" id="KW-0862">Zinc</keyword>
<evidence type="ECO:0000256" key="1">
    <source>
        <dbReference type="ARBA" id="ARBA00022723"/>
    </source>
</evidence>
<feature type="domain" description="C2H2-type" evidence="10">
    <location>
        <begin position="427"/>
        <end position="454"/>
    </location>
</feature>
<evidence type="ECO:0000313" key="13">
    <source>
        <dbReference type="Proteomes" id="UP001159042"/>
    </source>
</evidence>
<keyword evidence="6" id="KW-0539">Nucleus</keyword>
<dbReference type="GO" id="GO:0000981">
    <property type="term" value="F:DNA-binding transcription factor activity, RNA polymerase II-specific"/>
    <property type="evidence" value="ECO:0007669"/>
    <property type="project" value="TreeGrafter"/>
</dbReference>
<dbReference type="GO" id="GO:0008270">
    <property type="term" value="F:zinc ion binding"/>
    <property type="evidence" value="ECO:0007669"/>
    <property type="project" value="UniProtKB-KW"/>
</dbReference>
<evidence type="ECO:0000256" key="3">
    <source>
        <dbReference type="ARBA" id="ARBA00022771"/>
    </source>
</evidence>
<dbReference type="GO" id="GO:0000978">
    <property type="term" value="F:RNA polymerase II cis-regulatory region sequence-specific DNA binding"/>
    <property type="evidence" value="ECO:0007669"/>
    <property type="project" value="TreeGrafter"/>
</dbReference>
<dbReference type="AlphaFoldDB" id="A0AAV8V8T2"/>
<dbReference type="PANTHER" id="PTHR24388:SF53">
    <property type="entry name" value="CHORION TRANSCRIPTION FACTOR CF2-RELATED"/>
    <property type="match status" value="1"/>
</dbReference>
<dbReference type="PROSITE" id="PS50157">
    <property type="entry name" value="ZINC_FINGER_C2H2_2"/>
    <property type="match status" value="10"/>
</dbReference>
<dbReference type="InterPro" id="IPR050527">
    <property type="entry name" value="Snail/Krueppel_Znf"/>
</dbReference>
<reference evidence="12 13" key="1">
    <citation type="journal article" date="2023" name="Insect Mol. Biol.">
        <title>Genome sequencing provides insights into the evolution of gene families encoding plant cell wall-degrading enzymes in longhorned beetles.</title>
        <authorList>
            <person name="Shin N.R."/>
            <person name="Okamura Y."/>
            <person name="Kirsch R."/>
            <person name="Pauchet Y."/>
        </authorList>
    </citation>
    <scope>NUCLEOTIDE SEQUENCE [LARGE SCALE GENOMIC DNA]</scope>
    <source>
        <strain evidence="12">EAD_L_NR</strain>
    </source>
</reference>
<dbReference type="EMBL" id="JANEYG010000286">
    <property type="protein sequence ID" value="KAJ8910497.1"/>
    <property type="molecule type" value="Genomic_DNA"/>
</dbReference>
<dbReference type="PROSITE" id="PS00028">
    <property type="entry name" value="ZINC_FINGER_C2H2_1"/>
    <property type="match status" value="10"/>
</dbReference>
<evidence type="ECO:0000256" key="7">
    <source>
        <dbReference type="ARBA" id="ARBA00037948"/>
    </source>
</evidence>
<keyword evidence="5 9" id="KW-0238">DNA-binding</keyword>
<feature type="domain" description="C2H2-type" evidence="10">
    <location>
        <begin position="455"/>
        <end position="482"/>
    </location>
</feature>
<feature type="domain" description="C2H2-type" evidence="10">
    <location>
        <begin position="402"/>
        <end position="424"/>
    </location>
</feature>
<organism evidence="12 13">
    <name type="scientific">Exocentrus adspersus</name>
    <dbReference type="NCBI Taxonomy" id="1586481"/>
    <lineage>
        <taxon>Eukaryota</taxon>
        <taxon>Metazoa</taxon>
        <taxon>Ecdysozoa</taxon>
        <taxon>Arthropoda</taxon>
        <taxon>Hexapoda</taxon>
        <taxon>Insecta</taxon>
        <taxon>Pterygota</taxon>
        <taxon>Neoptera</taxon>
        <taxon>Endopterygota</taxon>
        <taxon>Coleoptera</taxon>
        <taxon>Polyphaga</taxon>
        <taxon>Cucujiformia</taxon>
        <taxon>Chrysomeloidea</taxon>
        <taxon>Cerambycidae</taxon>
        <taxon>Lamiinae</taxon>
        <taxon>Acanthocinini</taxon>
        <taxon>Exocentrus</taxon>
    </lineage>
</organism>
<dbReference type="FunFam" id="3.30.160.60:FF:000303">
    <property type="entry name" value="Zinc finger protein 41"/>
    <property type="match status" value="1"/>
</dbReference>
<comment type="similarity">
    <text evidence="7">Belongs to the snail C2H2-type zinc-finger protein family.</text>
</comment>
<evidence type="ECO:0000256" key="5">
    <source>
        <dbReference type="ARBA" id="ARBA00023125"/>
    </source>
</evidence>
<dbReference type="Proteomes" id="UP001159042">
    <property type="component" value="Unassembled WGS sequence"/>
</dbReference>
<dbReference type="Gene3D" id="3.30.160.60">
    <property type="entry name" value="Classic Zinc Finger"/>
    <property type="match status" value="5"/>
</dbReference>
<feature type="domain" description="C2H2-type" evidence="10">
    <location>
        <begin position="512"/>
        <end position="540"/>
    </location>
</feature>
<evidence type="ECO:0000256" key="8">
    <source>
        <dbReference type="PROSITE-ProRule" id="PRU00042"/>
    </source>
</evidence>
<dbReference type="InterPro" id="IPR012934">
    <property type="entry name" value="Znf_AD"/>
</dbReference>
<dbReference type="SUPFAM" id="SSF57716">
    <property type="entry name" value="Glucocorticoid receptor-like (DNA-binding domain)"/>
    <property type="match status" value="1"/>
</dbReference>
<dbReference type="InterPro" id="IPR013087">
    <property type="entry name" value="Znf_C2H2_type"/>
</dbReference>
<accession>A0AAV8V8T2</accession>
<dbReference type="SUPFAM" id="SSF57667">
    <property type="entry name" value="beta-beta-alpha zinc fingers"/>
    <property type="match status" value="6"/>
</dbReference>
<evidence type="ECO:0000256" key="6">
    <source>
        <dbReference type="ARBA" id="ARBA00023242"/>
    </source>
</evidence>
<evidence type="ECO:0000256" key="9">
    <source>
        <dbReference type="PROSITE-ProRule" id="PRU00309"/>
    </source>
</evidence>
<sequence length="751" mass="86285">MIRSNIPEVQAVMKKKNGKCSVKNCINSSYARCSDTKVSYFRFPLDPERCRRWAAACGHLDALKASNPLTLYTSYRVCSIHFEERMFLNYLKNRLYPHAVPTLYLGDSHHSDLKSASVILPSYQHPVDAAYPESEVQPVSQPAPNAIILDPAMSKLVLASLIQNSSSNITTSNFPVATQPVEDPLTLPNCSEEVIRIIKDEACGYNEHTTDSTTSEDKVQDRNQMGQEYRCRTCLDVADKASCMVVTQNCLSSLTIKEAIIQLVPQMASTLNDYQVVCSACLEILKSSMNFIRKCLEIEAMFEDYKKSTEEFCLEKNREDECKVEVKDDVVELVGREHDYYIKSELVDETSLRSNYKSLDTVGQVVVEALSSSPGKKLKSRRPKKYKKRLKYKPPEDKLMQYTCTTCSEKFTSRDEYRDHFQIHPPYVCDICGKAYQKKDSIKAHMDTHNDPNSFICEMCGMGFKARGTLVHHYNVHKTDRPIQCDKCSKQFKTNRRLRMHIQLVHLKLYKYQCNHCGVLFPSSANLKSHISVVHFKEKPFQCDICNKKFGRRDYLRNHMVTHGVGCLPVRKNKKPPTRVRRKLPKIIINEDGDGNPLPCKFCGKVIEDKAKLRSHVRTHIDRHECQFCNQTFTARSLLVKHESIHQKVDTYHRCNICYKKFKTKPELEQHAATQTHRRPPRYSCDICGQKFHRRFTLSQHKLAEHVGIAQVAEAEELVYDNLLEKGQKVETPEVKVSVLKINDDSLNQMS</sequence>
<dbReference type="SMART" id="SM00692">
    <property type="entry name" value="DM3"/>
    <property type="match status" value="1"/>
</dbReference>
<dbReference type="FunFam" id="3.30.160.60:FF:000446">
    <property type="entry name" value="Zinc finger protein"/>
    <property type="match status" value="1"/>
</dbReference>
<keyword evidence="3 8" id="KW-0863">Zinc-finger</keyword>
<keyword evidence="2" id="KW-0677">Repeat</keyword>
<keyword evidence="13" id="KW-1185">Reference proteome</keyword>
<name>A0AAV8V8T2_9CUCU</name>
<dbReference type="InterPro" id="IPR036236">
    <property type="entry name" value="Znf_C2H2_sf"/>
</dbReference>
<dbReference type="SMART" id="SM00355">
    <property type="entry name" value="ZnF_C2H2"/>
    <property type="match status" value="10"/>
</dbReference>
<protein>
    <submittedName>
        <fullName evidence="12">Uncharacterized protein</fullName>
    </submittedName>
</protein>
<dbReference type="GO" id="GO:0005634">
    <property type="term" value="C:nucleus"/>
    <property type="evidence" value="ECO:0007669"/>
    <property type="project" value="InterPro"/>
</dbReference>
<feature type="domain" description="C2H2-type" evidence="10">
    <location>
        <begin position="483"/>
        <end position="506"/>
    </location>
</feature>
<dbReference type="InterPro" id="IPR006612">
    <property type="entry name" value="THAP_Znf"/>
</dbReference>
<comment type="caution">
    <text evidence="12">The sequence shown here is derived from an EMBL/GenBank/DDBJ whole genome shotgun (WGS) entry which is preliminary data.</text>
</comment>
<dbReference type="SMART" id="SM00980">
    <property type="entry name" value="THAP"/>
    <property type="match status" value="1"/>
</dbReference>
<evidence type="ECO:0000256" key="4">
    <source>
        <dbReference type="ARBA" id="ARBA00022833"/>
    </source>
</evidence>
<proteinExistence type="inferred from homology"/>
<evidence type="ECO:0000256" key="2">
    <source>
        <dbReference type="ARBA" id="ARBA00022737"/>
    </source>
</evidence>
<feature type="domain" description="C2H2-type" evidence="10">
    <location>
        <begin position="541"/>
        <end position="563"/>
    </location>
</feature>
<feature type="domain" description="C2H2-type" evidence="10">
    <location>
        <begin position="683"/>
        <end position="711"/>
    </location>
</feature>
<dbReference type="PANTHER" id="PTHR24388">
    <property type="entry name" value="ZINC FINGER PROTEIN"/>
    <property type="match status" value="1"/>
</dbReference>
<evidence type="ECO:0000313" key="12">
    <source>
        <dbReference type="EMBL" id="KAJ8910497.1"/>
    </source>
</evidence>
<gene>
    <name evidence="12" type="ORF">NQ315_012344</name>
</gene>
<evidence type="ECO:0000259" key="11">
    <source>
        <dbReference type="PROSITE" id="PS50950"/>
    </source>
</evidence>
<dbReference type="Pfam" id="PF05485">
    <property type="entry name" value="THAP"/>
    <property type="match status" value="1"/>
</dbReference>
<dbReference type="Pfam" id="PF00096">
    <property type="entry name" value="zf-C2H2"/>
    <property type="match status" value="5"/>
</dbReference>
<dbReference type="SMART" id="SM00868">
    <property type="entry name" value="zf-AD"/>
    <property type="match status" value="1"/>
</dbReference>
<feature type="domain" description="C2H2-type" evidence="10">
    <location>
        <begin position="653"/>
        <end position="680"/>
    </location>
</feature>
<feature type="domain" description="C2H2-type" evidence="10">
    <location>
        <begin position="624"/>
        <end position="651"/>
    </location>
</feature>
<evidence type="ECO:0000259" key="10">
    <source>
        <dbReference type="PROSITE" id="PS50157"/>
    </source>
</evidence>
<feature type="domain" description="THAP-type" evidence="11">
    <location>
        <begin position="13"/>
        <end position="104"/>
    </location>
</feature>
<feature type="domain" description="C2H2-type" evidence="10">
    <location>
        <begin position="598"/>
        <end position="625"/>
    </location>
</feature>
<keyword evidence="1" id="KW-0479">Metal-binding</keyword>